<dbReference type="AlphaFoldDB" id="A0A0F9Q395"/>
<accession>A0A0F9Q395</accession>
<proteinExistence type="predicted"/>
<organism evidence="1">
    <name type="scientific">marine sediment metagenome</name>
    <dbReference type="NCBI Taxonomy" id="412755"/>
    <lineage>
        <taxon>unclassified sequences</taxon>
        <taxon>metagenomes</taxon>
        <taxon>ecological metagenomes</taxon>
    </lineage>
</organism>
<gene>
    <name evidence="1" type="ORF">LCGC14_1063830</name>
</gene>
<protein>
    <recommendedName>
        <fullName evidence="2">Crotonase</fullName>
    </recommendedName>
</protein>
<dbReference type="CDD" id="cd06558">
    <property type="entry name" value="crotonase-like"/>
    <property type="match status" value="1"/>
</dbReference>
<dbReference type="GO" id="GO:0003824">
    <property type="term" value="F:catalytic activity"/>
    <property type="evidence" value="ECO:0007669"/>
    <property type="project" value="UniProtKB-ARBA"/>
</dbReference>
<dbReference type="InterPro" id="IPR001753">
    <property type="entry name" value="Enoyl-CoA_hydra/iso"/>
</dbReference>
<dbReference type="Pfam" id="PF00378">
    <property type="entry name" value="ECH_1"/>
    <property type="match status" value="1"/>
</dbReference>
<dbReference type="PANTHER" id="PTHR11941:SF54">
    <property type="entry name" value="ENOYL-COA HYDRATASE, MITOCHONDRIAL"/>
    <property type="match status" value="1"/>
</dbReference>
<evidence type="ECO:0008006" key="2">
    <source>
        <dbReference type="Google" id="ProtNLM"/>
    </source>
</evidence>
<evidence type="ECO:0000313" key="1">
    <source>
        <dbReference type="EMBL" id="KKN07746.1"/>
    </source>
</evidence>
<comment type="caution">
    <text evidence="1">The sequence shown here is derived from an EMBL/GenBank/DDBJ whole genome shotgun (WGS) entry which is preliminary data.</text>
</comment>
<dbReference type="Gene3D" id="3.90.226.10">
    <property type="entry name" value="2-enoyl-CoA Hydratase, Chain A, domain 1"/>
    <property type="match status" value="1"/>
</dbReference>
<dbReference type="GO" id="GO:0006635">
    <property type="term" value="P:fatty acid beta-oxidation"/>
    <property type="evidence" value="ECO:0007669"/>
    <property type="project" value="TreeGrafter"/>
</dbReference>
<dbReference type="PANTHER" id="PTHR11941">
    <property type="entry name" value="ENOYL-COA HYDRATASE-RELATED"/>
    <property type="match status" value="1"/>
</dbReference>
<dbReference type="EMBL" id="LAZR01004534">
    <property type="protein sequence ID" value="KKN07746.1"/>
    <property type="molecule type" value="Genomic_DNA"/>
</dbReference>
<name>A0A0F9Q395_9ZZZZ</name>
<reference evidence="1" key="1">
    <citation type="journal article" date="2015" name="Nature">
        <title>Complex archaea that bridge the gap between prokaryotes and eukaryotes.</title>
        <authorList>
            <person name="Spang A."/>
            <person name="Saw J.H."/>
            <person name="Jorgensen S.L."/>
            <person name="Zaremba-Niedzwiedzka K."/>
            <person name="Martijn J."/>
            <person name="Lind A.E."/>
            <person name="van Eijk R."/>
            <person name="Schleper C."/>
            <person name="Guy L."/>
            <person name="Ettema T.J."/>
        </authorList>
    </citation>
    <scope>NUCLEOTIDE SEQUENCE</scope>
</reference>
<sequence>MTDEKNAANPLLLTQKDAVAIVSINKPPMNPMSLELFNELEVLVPKLSTDRTVRAIVITAEGEDNFSVGMNLKQLAQAGNDSTRMQNILDQRLRVLSAIENIRKPVVATLFGYCLGGGLELPLSCHFRLAAEKDAKIGLPELDLGTVPAWGGSARLTRCVGRMHALDMILRAKMISGQEAYRIGLVNEVVPNEGLKERALELAKELSEMPAIAVSEMLRCIIEYGDQPLQEGLYQERQAVLNTLGTKDNQEGIMAFLQKRKPKFNKQAETNLVRRKDNR</sequence>
<dbReference type="SUPFAM" id="SSF52096">
    <property type="entry name" value="ClpP/crotonase"/>
    <property type="match status" value="1"/>
</dbReference>
<dbReference type="InterPro" id="IPR029045">
    <property type="entry name" value="ClpP/crotonase-like_dom_sf"/>
</dbReference>